<feature type="signal peptide" evidence="1">
    <location>
        <begin position="1"/>
        <end position="16"/>
    </location>
</feature>
<keyword evidence="1" id="KW-0732">Signal</keyword>
<name>A0A2P2LUM2_RHIMU</name>
<proteinExistence type="predicted"/>
<reference evidence="2" key="1">
    <citation type="submission" date="2018-02" db="EMBL/GenBank/DDBJ databases">
        <title>Rhizophora mucronata_Transcriptome.</title>
        <authorList>
            <person name="Meera S.P."/>
            <person name="Sreeshan A."/>
            <person name="Augustine A."/>
        </authorList>
    </citation>
    <scope>NUCLEOTIDE SEQUENCE</scope>
    <source>
        <tissue evidence="2">Leaf</tissue>
    </source>
</reference>
<protein>
    <submittedName>
        <fullName evidence="2">Uncharacterized protein</fullName>
    </submittedName>
</protein>
<evidence type="ECO:0000256" key="1">
    <source>
        <dbReference type="SAM" id="SignalP"/>
    </source>
</evidence>
<feature type="chain" id="PRO_5015108040" evidence="1">
    <location>
        <begin position="17"/>
        <end position="51"/>
    </location>
</feature>
<organism evidence="2">
    <name type="scientific">Rhizophora mucronata</name>
    <name type="common">Asiatic mangrove</name>
    <dbReference type="NCBI Taxonomy" id="61149"/>
    <lineage>
        <taxon>Eukaryota</taxon>
        <taxon>Viridiplantae</taxon>
        <taxon>Streptophyta</taxon>
        <taxon>Embryophyta</taxon>
        <taxon>Tracheophyta</taxon>
        <taxon>Spermatophyta</taxon>
        <taxon>Magnoliopsida</taxon>
        <taxon>eudicotyledons</taxon>
        <taxon>Gunneridae</taxon>
        <taxon>Pentapetalae</taxon>
        <taxon>rosids</taxon>
        <taxon>fabids</taxon>
        <taxon>Malpighiales</taxon>
        <taxon>Rhizophoraceae</taxon>
        <taxon>Rhizophora</taxon>
    </lineage>
</organism>
<dbReference type="AlphaFoldDB" id="A0A2P2LUM2"/>
<sequence length="51" mass="5754">MIGLSLGFIELDLALAIPFLGYSEVQHILISIQCGHFLFSRRWTVVYVGQT</sequence>
<accession>A0A2P2LUM2</accession>
<evidence type="ECO:0000313" key="2">
    <source>
        <dbReference type="EMBL" id="MBX21661.1"/>
    </source>
</evidence>
<dbReference type="EMBL" id="GGEC01041177">
    <property type="protein sequence ID" value="MBX21661.1"/>
    <property type="molecule type" value="Transcribed_RNA"/>
</dbReference>